<dbReference type="SUPFAM" id="SSF46689">
    <property type="entry name" value="Homeodomain-like"/>
    <property type="match status" value="2"/>
</dbReference>
<dbReference type="SMART" id="SM00717">
    <property type="entry name" value="SANT"/>
    <property type="match status" value="2"/>
</dbReference>
<dbReference type="Gene3D" id="1.10.10.60">
    <property type="entry name" value="Homeodomain-like"/>
    <property type="match status" value="2"/>
</dbReference>
<protein>
    <submittedName>
        <fullName evidence="4">Uncharacterized protein</fullName>
    </submittedName>
</protein>
<dbReference type="GO" id="GO:0000978">
    <property type="term" value="F:RNA polymerase II cis-regulatory region sequence-specific DNA binding"/>
    <property type="evidence" value="ECO:0000318"/>
    <property type="project" value="GO_Central"/>
</dbReference>
<dbReference type="GO" id="GO:0000981">
    <property type="term" value="F:DNA-binding transcription factor activity, RNA polymerase II-specific"/>
    <property type="evidence" value="ECO:0000318"/>
    <property type="project" value="GO_Central"/>
</dbReference>
<keyword evidence="1" id="KW-0175">Coiled coil</keyword>
<dbReference type="PROSITE" id="PS50090">
    <property type="entry name" value="MYB_LIKE"/>
    <property type="match status" value="2"/>
</dbReference>
<accession>A0BV32</accession>
<dbReference type="InterPro" id="IPR001005">
    <property type="entry name" value="SANT/Myb"/>
</dbReference>
<organism evidence="4 5">
    <name type="scientific">Paramecium tetraurelia</name>
    <dbReference type="NCBI Taxonomy" id="5888"/>
    <lineage>
        <taxon>Eukaryota</taxon>
        <taxon>Sar</taxon>
        <taxon>Alveolata</taxon>
        <taxon>Ciliophora</taxon>
        <taxon>Intramacronucleata</taxon>
        <taxon>Oligohymenophorea</taxon>
        <taxon>Peniculida</taxon>
        <taxon>Parameciidae</taxon>
        <taxon>Paramecium</taxon>
    </lineage>
</organism>
<dbReference type="OrthoDB" id="2143914at2759"/>
<dbReference type="InterPro" id="IPR050560">
    <property type="entry name" value="MYB_TF"/>
</dbReference>
<dbReference type="CDD" id="cd00167">
    <property type="entry name" value="SANT"/>
    <property type="match status" value="2"/>
</dbReference>
<dbReference type="HOGENOM" id="CLU_608998_0_0_1"/>
<evidence type="ECO:0000313" key="5">
    <source>
        <dbReference type="Proteomes" id="UP000000600"/>
    </source>
</evidence>
<dbReference type="AlphaFoldDB" id="A0BV32"/>
<feature type="domain" description="HTH myb-type" evidence="3">
    <location>
        <begin position="57"/>
        <end position="111"/>
    </location>
</feature>
<dbReference type="Proteomes" id="UP000000600">
    <property type="component" value="Unassembled WGS sequence"/>
</dbReference>
<reference evidence="4 5" key="1">
    <citation type="journal article" date="2006" name="Nature">
        <title>Global trends of whole-genome duplications revealed by the ciliate Paramecium tetraurelia.</title>
        <authorList>
            <consortium name="Genoscope"/>
            <person name="Aury J.-M."/>
            <person name="Jaillon O."/>
            <person name="Duret L."/>
            <person name="Noel B."/>
            <person name="Jubin C."/>
            <person name="Porcel B.M."/>
            <person name="Segurens B."/>
            <person name="Daubin V."/>
            <person name="Anthouard V."/>
            <person name="Aiach N."/>
            <person name="Arnaiz O."/>
            <person name="Billaut A."/>
            <person name="Beisson J."/>
            <person name="Blanc I."/>
            <person name="Bouhouche K."/>
            <person name="Camara F."/>
            <person name="Duharcourt S."/>
            <person name="Guigo R."/>
            <person name="Gogendeau D."/>
            <person name="Katinka M."/>
            <person name="Keller A.-M."/>
            <person name="Kissmehl R."/>
            <person name="Klotz C."/>
            <person name="Koll F."/>
            <person name="Le Moue A."/>
            <person name="Lepere C."/>
            <person name="Malinsky S."/>
            <person name="Nowacki M."/>
            <person name="Nowak J.K."/>
            <person name="Plattner H."/>
            <person name="Poulain J."/>
            <person name="Ruiz F."/>
            <person name="Serrano V."/>
            <person name="Zagulski M."/>
            <person name="Dessen P."/>
            <person name="Betermier M."/>
            <person name="Weissenbach J."/>
            <person name="Scarpelli C."/>
            <person name="Schachter V."/>
            <person name="Sperling L."/>
            <person name="Meyer E."/>
            <person name="Cohen J."/>
            <person name="Wincker P."/>
        </authorList>
    </citation>
    <scope>NUCLEOTIDE SEQUENCE [LARGE SCALE GENOMIC DNA]</scope>
    <source>
        <strain evidence="4 5">Stock d4-2</strain>
    </source>
</reference>
<dbReference type="RefSeq" id="XP_001429797.1">
    <property type="nucleotide sequence ID" value="XM_001429760.1"/>
</dbReference>
<dbReference type="eggNOG" id="KOG0048">
    <property type="taxonomic scope" value="Eukaryota"/>
</dbReference>
<dbReference type="KEGG" id="ptm:GSPATT00005645001"/>
<dbReference type="InParanoid" id="A0BV32"/>
<dbReference type="STRING" id="5888.A0BV32"/>
<evidence type="ECO:0000259" key="2">
    <source>
        <dbReference type="PROSITE" id="PS50090"/>
    </source>
</evidence>
<evidence type="ECO:0000313" key="4">
    <source>
        <dbReference type="EMBL" id="CAK62399.1"/>
    </source>
</evidence>
<feature type="domain" description="HTH myb-type" evidence="3">
    <location>
        <begin position="1"/>
        <end position="56"/>
    </location>
</feature>
<dbReference type="GO" id="GO:0006355">
    <property type="term" value="P:regulation of DNA-templated transcription"/>
    <property type="evidence" value="ECO:0000318"/>
    <property type="project" value="GO_Central"/>
</dbReference>
<keyword evidence="5" id="KW-1185">Reference proteome</keyword>
<feature type="coiled-coil region" evidence="1">
    <location>
        <begin position="307"/>
        <end position="334"/>
    </location>
</feature>
<dbReference type="PANTHER" id="PTHR45614">
    <property type="entry name" value="MYB PROTEIN-RELATED"/>
    <property type="match status" value="1"/>
</dbReference>
<dbReference type="PANTHER" id="PTHR45614:SF274">
    <property type="entry name" value="MYB-LIKE DNA-BINDING PROTEIN"/>
    <property type="match status" value="1"/>
</dbReference>
<dbReference type="OMA" id="LCIACKG"/>
<dbReference type="GeneID" id="5015581"/>
<dbReference type="InterPro" id="IPR017930">
    <property type="entry name" value="Myb_dom"/>
</dbReference>
<gene>
    <name evidence="4" type="ORF">GSPATT00005645001</name>
</gene>
<dbReference type="EMBL" id="CT868019">
    <property type="protein sequence ID" value="CAK62399.1"/>
    <property type="molecule type" value="Genomic_DNA"/>
</dbReference>
<dbReference type="PROSITE" id="PS51294">
    <property type="entry name" value="HTH_MYB"/>
    <property type="match status" value="2"/>
</dbReference>
<sequence length="456" mass="53707">MTDRKAWNQKEDIAILHLVKQYGIKKWTTVAEKMKEIYGLFGRSGKQCRERYHNHLDPSINKDPWSESEEKIIFLAHREHGNKWAEIAKLLPGRTDNAIKNHFYSTLRRSLRRINKMIGDKNSNLRKQIFSKEKCTQQIKDIKPGVLSKIFILAEKNPSELKDDHMKKLCIACKGLQDSILEFAQSKQKSQIIQFNEEKFKQLIEKIMDFNGLYTKQRENKLKSRKLNLKKRKNIVEEDDDEEDDSYSSFYKIEDNSIQIPIKRSIRQSSRKKIKFNDEDELDIIIRTKQGSVFKIIYDRFQFQTYENESSQESQNEQNSNQNLQNKITQLTISSNKLNFENTNSKELKNETIHFENIHTSKSSFTPLILIKPLLNVDHSNFDQYLEKLKQDIDANSQKYLQGEDLNLDINIDFAEATKDFTKSSSSKFGYTSSAFKKYKKDLDLDNFFVTPNNYQ</sequence>
<name>A0BV32_PARTE</name>
<evidence type="ECO:0000256" key="1">
    <source>
        <dbReference type="SAM" id="Coils"/>
    </source>
</evidence>
<dbReference type="Pfam" id="PF00249">
    <property type="entry name" value="Myb_DNA-binding"/>
    <property type="match status" value="2"/>
</dbReference>
<dbReference type="InterPro" id="IPR009057">
    <property type="entry name" value="Homeodomain-like_sf"/>
</dbReference>
<evidence type="ECO:0000259" key="3">
    <source>
        <dbReference type="PROSITE" id="PS51294"/>
    </source>
</evidence>
<proteinExistence type="predicted"/>
<feature type="domain" description="Myb-like" evidence="2">
    <location>
        <begin position="57"/>
        <end position="107"/>
    </location>
</feature>
<feature type="domain" description="Myb-like" evidence="2">
    <location>
        <begin position="1"/>
        <end position="56"/>
    </location>
</feature>
<dbReference type="GO" id="GO:0005634">
    <property type="term" value="C:nucleus"/>
    <property type="evidence" value="ECO:0000318"/>
    <property type="project" value="GO_Central"/>
</dbReference>